<dbReference type="PaxDb" id="39947-A0A0P0VIL1"/>
<dbReference type="EMBL" id="AP014958">
    <property type="protein sequence ID" value="BAS78515.1"/>
    <property type="molecule type" value="Genomic_DNA"/>
</dbReference>
<gene>
    <name evidence="2" type="ordered locus">Os02g0453800</name>
    <name evidence="2" type="ORF">OSNPB_020453800</name>
</gene>
<evidence type="ECO:0000313" key="2">
    <source>
        <dbReference type="EMBL" id="BAS78515.1"/>
    </source>
</evidence>
<reference evidence="3" key="1">
    <citation type="journal article" date="2005" name="Nature">
        <title>The map-based sequence of the rice genome.</title>
        <authorList>
            <consortium name="International rice genome sequencing project (IRGSP)"/>
            <person name="Matsumoto T."/>
            <person name="Wu J."/>
            <person name="Kanamori H."/>
            <person name="Katayose Y."/>
            <person name="Fujisawa M."/>
            <person name="Namiki N."/>
            <person name="Mizuno H."/>
            <person name="Yamamoto K."/>
            <person name="Antonio B.A."/>
            <person name="Baba T."/>
            <person name="Sakata K."/>
            <person name="Nagamura Y."/>
            <person name="Aoki H."/>
            <person name="Arikawa K."/>
            <person name="Arita K."/>
            <person name="Bito T."/>
            <person name="Chiden Y."/>
            <person name="Fujitsuka N."/>
            <person name="Fukunaka R."/>
            <person name="Hamada M."/>
            <person name="Harada C."/>
            <person name="Hayashi A."/>
            <person name="Hijishita S."/>
            <person name="Honda M."/>
            <person name="Hosokawa S."/>
            <person name="Ichikawa Y."/>
            <person name="Idonuma A."/>
            <person name="Iijima M."/>
            <person name="Ikeda M."/>
            <person name="Ikeno M."/>
            <person name="Ito K."/>
            <person name="Ito S."/>
            <person name="Ito T."/>
            <person name="Ito Y."/>
            <person name="Ito Y."/>
            <person name="Iwabuchi A."/>
            <person name="Kamiya K."/>
            <person name="Karasawa W."/>
            <person name="Kurita K."/>
            <person name="Katagiri S."/>
            <person name="Kikuta A."/>
            <person name="Kobayashi H."/>
            <person name="Kobayashi N."/>
            <person name="Machita K."/>
            <person name="Maehara T."/>
            <person name="Masukawa M."/>
            <person name="Mizubayashi T."/>
            <person name="Mukai Y."/>
            <person name="Nagasaki H."/>
            <person name="Nagata Y."/>
            <person name="Naito S."/>
            <person name="Nakashima M."/>
            <person name="Nakama Y."/>
            <person name="Nakamichi Y."/>
            <person name="Nakamura M."/>
            <person name="Meguro A."/>
            <person name="Negishi M."/>
            <person name="Ohta I."/>
            <person name="Ohta T."/>
            <person name="Okamoto M."/>
            <person name="Ono N."/>
            <person name="Saji S."/>
            <person name="Sakaguchi M."/>
            <person name="Sakai K."/>
            <person name="Shibata M."/>
            <person name="Shimokawa T."/>
            <person name="Song J."/>
            <person name="Takazaki Y."/>
            <person name="Terasawa K."/>
            <person name="Tsugane M."/>
            <person name="Tsuji K."/>
            <person name="Ueda S."/>
            <person name="Waki K."/>
            <person name="Yamagata H."/>
            <person name="Yamamoto M."/>
            <person name="Yamamoto S."/>
            <person name="Yamane H."/>
            <person name="Yoshiki S."/>
            <person name="Yoshihara R."/>
            <person name="Yukawa K."/>
            <person name="Zhong H."/>
            <person name="Yano M."/>
            <person name="Yuan Q."/>
            <person name="Ouyang S."/>
            <person name="Liu J."/>
            <person name="Jones K.M."/>
            <person name="Gansberger K."/>
            <person name="Moffat K."/>
            <person name="Hill J."/>
            <person name="Bera J."/>
            <person name="Fadrosh D."/>
            <person name="Jin S."/>
            <person name="Johri S."/>
            <person name="Kim M."/>
            <person name="Overton L."/>
            <person name="Reardon M."/>
            <person name="Tsitrin T."/>
            <person name="Vuong H."/>
            <person name="Weaver B."/>
            <person name="Ciecko A."/>
            <person name="Tallon L."/>
            <person name="Jackson J."/>
            <person name="Pai G."/>
            <person name="Aken S.V."/>
            <person name="Utterback T."/>
            <person name="Reidmuller S."/>
            <person name="Feldblyum T."/>
            <person name="Hsiao J."/>
            <person name="Zismann V."/>
            <person name="Iobst S."/>
            <person name="de Vazeille A.R."/>
            <person name="Buell C.R."/>
            <person name="Ying K."/>
            <person name="Li Y."/>
            <person name="Lu T."/>
            <person name="Huang Y."/>
            <person name="Zhao Q."/>
            <person name="Feng Q."/>
            <person name="Zhang L."/>
            <person name="Zhu J."/>
            <person name="Weng Q."/>
            <person name="Mu J."/>
            <person name="Lu Y."/>
            <person name="Fan D."/>
            <person name="Liu Y."/>
            <person name="Guan J."/>
            <person name="Zhang Y."/>
            <person name="Yu S."/>
            <person name="Liu X."/>
            <person name="Zhang Y."/>
            <person name="Hong G."/>
            <person name="Han B."/>
            <person name="Choisne N."/>
            <person name="Demange N."/>
            <person name="Orjeda G."/>
            <person name="Samain S."/>
            <person name="Cattolico L."/>
            <person name="Pelletier E."/>
            <person name="Couloux A."/>
            <person name="Segurens B."/>
            <person name="Wincker P."/>
            <person name="D'Hont A."/>
            <person name="Scarpelli C."/>
            <person name="Weissenbach J."/>
            <person name="Salanoubat M."/>
            <person name="Quetier F."/>
            <person name="Yu Y."/>
            <person name="Kim H.R."/>
            <person name="Rambo T."/>
            <person name="Currie J."/>
            <person name="Collura K."/>
            <person name="Luo M."/>
            <person name="Yang T."/>
            <person name="Ammiraju J.S.S."/>
            <person name="Engler F."/>
            <person name="Soderlund C."/>
            <person name="Wing R.A."/>
            <person name="Palmer L.E."/>
            <person name="de la Bastide M."/>
            <person name="Spiegel L."/>
            <person name="Nascimento L."/>
            <person name="Zutavern T."/>
            <person name="O'Shaughnessy A."/>
            <person name="Dike S."/>
            <person name="Dedhia N."/>
            <person name="Preston R."/>
            <person name="Balija V."/>
            <person name="McCombie W.R."/>
            <person name="Chow T."/>
            <person name="Chen H."/>
            <person name="Chung M."/>
            <person name="Chen C."/>
            <person name="Shaw J."/>
            <person name="Wu H."/>
            <person name="Hsiao K."/>
            <person name="Chao Y."/>
            <person name="Chu M."/>
            <person name="Cheng C."/>
            <person name="Hour A."/>
            <person name="Lee P."/>
            <person name="Lin S."/>
            <person name="Lin Y."/>
            <person name="Liou J."/>
            <person name="Liu S."/>
            <person name="Hsing Y."/>
            <person name="Raghuvanshi S."/>
            <person name="Mohanty A."/>
            <person name="Bharti A.K."/>
            <person name="Gaur A."/>
            <person name="Gupta V."/>
            <person name="Kumar D."/>
            <person name="Ravi V."/>
            <person name="Vij S."/>
            <person name="Kapur A."/>
            <person name="Khurana P."/>
            <person name="Khurana P."/>
            <person name="Khurana J.P."/>
            <person name="Tyagi A.K."/>
            <person name="Gaikwad K."/>
            <person name="Singh A."/>
            <person name="Dalal V."/>
            <person name="Srivastava S."/>
            <person name="Dixit A."/>
            <person name="Pal A.K."/>
            <person name="Ghazi I.A."/>
            <person name="Yadav M."/>
            <person name="Pandit A."/>
            <person name="Bhargava A."/>
            <person name="Sureshbabu K."/>
            <person name="Batra K."/>
            <person name="Sharma T.R."/>
            <person name="Mohapatra T."/>
            <person name="Singh N.K."/>
            <person name="Messing J."/>
            <person name="Nelson A.B."/>
            <person name="Fuks G."/>
            <person name="Kavchok S."/>
            <person name="Keizer G."/>
            <person name="Linton E."/>
            <person name="Llaca V."/>
            <person name="Song R."/>
            <person name="Tanyolac B."/>
            <person name="Young S."/>
            <person name="Ho-Il K."/>
            <person name="Hahn J.H."/>
            <person name="Sangsakoo G."/>
            <person name="Vanavichit A."/>
            <person name="de Mattos Luiz.A.T."/>
            <person name="Zimmer P.D."/>
            <person name="Malone G."/>
            <person name="Dellagostin O."/>
            <person name="de Oliveira A.C."/>
            <person name="Bevan M."/>
            <person name="Bancroft I."/>
            <person name="Minx P."/>
            <person name="Cordum H."/>
            <person name="Wilson R."/>
            <person name="Cheng Z."/>
            <person name="Jin W."/>
            <person name="Jiang J."/>
            <person name="Leong S.A."/>
            <person name="Iwama H."/>
            <person name="Gojobori T."/>
            <person name="Itoh T."/>
            <person name="Niimura Y."/>
            <person name="Fujii Y."/>
            <person name="Habara T."/>
            <person name="Sakai H."/>
            <person name="Sato Y."/>
            <person name="Wilson G."/>
            <person name="Kumar K."/>
            <person name="McCouch S."/>
            <person name="Juretic N."/>
            <person name="Hoen D."/>
            <person name="Wright S."/>
            <person name="Bruskiewich R."/>
            <person name="Bureau T."/>
            <person name="Miyao A."/>
            <person name="Hirochika H."/>
            <person name="Nishikawa T."/>
            <person name="Kadowaki K."/>
            <person name="Sugiura M."/>
            <person name="Burr B."/>
            <person name="Sasaki T."/>
        </authorList>
    </citation>
    <scope>NUCLEOTIDE SEQUENCE [LARGE SCALE GENOMIC DNA]</scope>
    <source>
        <strain evidence="3">cv. Nipponbare</strain>
    </source>
</reference>
<organism evidence="2 3">
    <name type="scientific">Oryza sativa subsp. japonica</name>
    <name type="common">Rice</name>
    <dbReference type="NCBI Taxonomy" id="39947"/>
    <lineage>
        <taxon>Eukaryota</taxon>
        <taxon>Viridiplantae</taxon>
        <taxon>Streptophyta</taxon>
        <taxon>Embryophyta</taxon>
        <taxon>Tracheophyta</taxon>
        <taxon>Spermatophyta</taxon>
        <taxon>Magnoliopsida</taxon>
        <taxon>Liliopsida</taxon>
        <taxon>Poales</taxon>
        <taxon>Poaceae</taxon>
        <taxon>BOP clade</taxon>
        <taxon>Oryzoideae</taxon>
        <taxon>Oryzeae</taxon>
        <taxon>Oryzinae</taxon>
        <taxon>Oryza</taxon>
        <taxon>Oryza sativa</taxon>
    </lineage>
</organism>
<dbReference type="Gramene" id="Os02t0453800-01">
    <property type="protein sequence ID" value="Os02t0453800-01"/>
    <property type="gene ID" value="Os02g0453800"/>
</dbReference>
<feature type="region of interest" description="Disordered" evidence="1">
    <location>
        <begin position="1"/>
        <end position="26"/>
    </location>
</feature>
<proteinExistence type="predicted"/>
<dbReference type="Proteomes" id="UP000059680">
    <property type="component" value="Chromosome 2"/>
</dbReference>
<dbReference type="AlphaFoldDB" id="A0A0P0VIL1"/>
<name>A0A0P0VIL1_ORYSJ</name>
<protein>
    <submittedName>
        <fullName evidence="2">Os02g0453800 protein</fullName>
    </submittedName>
</protein>
<evidence type="ECO:0000256" key="1">
    <source>
        <dbReference type="SAM" id="MobiDB-lite"/>
    </source>
</evidence>
<feature type="compositionally biased region" description="Low complexity" evidence="1">
    <location>
        <begin position="1"/>
        <end position="13"/>
    </location>
</feature>
<sequence length="112" mass="12961">MLPLQRRSSSRGSSHQHAGPDDQCQPHVLTVPFYHQLVSRSEVTLTSPATRSASLSFSLDVIYYCSENNYFFNTFISQVVEVEVNGLRQKSSADKRMQVYTSHWYNIHFRFL</sequence>
<evidence type="ECO:0000313" key="3">
    <source>
        <dbReference type="Proteomes" id="UP000059680"/>
    </source>
</evidence>
<reference evidence="2 3" key="3">
    <citation type="journal article" date="2013" name="Rice">
        <title>Improvement of the Oryza sativa Nipponbare reference genome using next generation sequence and optical map data.</title>
        <authorList>
            <person name="Kawahara Y."/>
            <person name="de la Bastide M."/>
            <person name="Hamilton J.P."/>
            <person name="Kanamori H."/>
            <person name="McCombie W.R."/>
            <person name="Ouyang S."/>
            <person name="Schwartz D.C."/>
            <person name="Tanaka T."/>
            <person name="Wu J."/>
            <person name="Zhou S."/>
            <person name="Childs K.L."/>
            <person name="Davidson R.M."/>
            <person name="Lin H."/>
            <person name="Quesada-Ocampo L."/>
            <person name="Vaillancourt B."/>
            <person name="Sakai H."/>
            <person name="Lee S.S."/>
            <person name="Kim J."/>
            <person name="Numa H."/>
            <person name="Itoh T."/>
            <person name="Buell C.R."/>
            <person name="Matsumoto T."/>
        </authorList>
    </citation>
    <scope>NUCLEOTIDE SEQUENCE [LARGE SCALE GENOMIC DNA]</scope>
    <source>
        <strain evidence="3">cv. Nipponbare</strain>
    </source>
</reference>
<dbReference type="InParanoid" id="A0A0P0VIL1"/>
<keyword evidence="3" id="KW-1185">Reference proteome</keyword>
<reference evidence="2 3" key="2">
    <citation type="journal article" date="2013" name="Plant Cell Physiol.">
        <title>Rice Annotation Project Database (RAP-DB): an integrative and interactive database for rice genomics.</title>
        <authorList>
            <person name="Sakai H."/>
            <person name="Lee S.S."/>
            <person name="Tanaka T."/>
            <person name="Numa H."/>
            <person name="Kim J."/>
            <person name="Kawahara Y."/>
            <person name="Wakimoto H."/>
            <person name="Yang C.C."/>
            <person name="Iwamoto M."/>
            <person name="Abe T."/>
            <person name="Yamada Y."/>
            <person name="Muto A."/>
            <person name="Inokuchi H."/>
            <person name="Ikemura T."/>
            <person name="Matsumoto T."/>
            <person name="Sasaki T."/>
            <person name="Itoh T."/>
        </authorList>
    </citation>
    <scope>NUCLEOTIDE SEQUENCE [LARGE SCALE GENOMIC DNA]</scope>
    <source>
        <strain evidence="3">cv. Nipponbare</strain>
    </source>
</reference>
<accession>A0A0P0VIL1</accession>